<evidence type="ECO:0000313" key="3">
    <source>
        <dbReference type="Proteomes" id="UP000184330"/>
    </source>
</evidence>
<dbReference type="Pfam" id="PF26639">
    <property type="entry name" value="Het-6_barrel"/>
    <property type="match status" value="1"/>
</dbReference>
<keyword evidence="3" id="KW-1185">Reference proteome</keyword>
<dbReference type="InterPro" id="IPR010730">
    <property type="entry name" value="HET"/>
</dbReference>
<evidence type="ECO:0000313" key="2">
    <source>
        <dbReference type="EMBL" id="CZR57788.1"/>
    </source>
</evidence>
<accession>A0A1L7WYE2</accession>
<gene>
    <name evidence="2" type="ORF">PAC_07677</name>
</gene>
<dbReference type="AlphaFoldDB" id="A0A1L7WYE2"/>
<protein>
    <submittedName>
        <fullName evidence="2">Related to heterokaryon incompatibility protein het-6</fullName>
    </submittedName>
</protein>
<name>A0A1L7WYE2_9HELO</name>
<feature type="domain" description="Heterokaryon incompatibility" evidence="1">
    <location>
        <begin position="46"/>
        <end position="179"/>
    </location>
</feature>
<dbReference type="PANTHER" id="PTHR24148:SF73">
    <property type="entry name" value="HET DOMAIN PROTEIN (AFU_ORTHOLOGUE AFUA_8G01020)"/>
    <property type="match status" value="1"/>
</dbReference>
<reference evidence="2 3" key="1">
    <citation type="submission" date="2016-03" db="EMBL/GenBank/DDBJ databases">
        <authorList>
            <person name="Ploux O."/>
        </authorList>
    </citation>
    <scope>NUCLEOTIDE SEQUENCE [LARGE SCALE GENOMIC DNA]</scope>
    <source>
        <strain evidence="2 3">UAMH 11012</strain>
    </source>
</reference>
<dbReference type="InterPro" id="IPR052895">
    <property type="entry name" value="HetReg/Transcr_Mod"/>
</dbReference>
<dbReference type="EMBL" id="FJOG01000010">
    <property type="protein sequence ID" value="CZR57788.1"/>
    <property type="molecule type" value="Genomic_DNA"/>
</dbReference>
<sequence length="585" mass="65487">MSLYLTPLNPHLKEIRILHLQPLTSGPSIRCSTSTVSLLSQPSPSYEALSYVWGDASIQQEIQFDGAPFPVTRNLFTALQHLRLPDQERRLWVDALCINQKDIKERNEQVAMMGEIYVYARPVLIFLGEADEGSNEAFNLISRVSEEGEIEDNVSRKLFSFYMNLVEREWFTRLWTVQELVLASQDPMVGCGFSWISWSVLLRVWQRVALREFGEMEMVISSEESDEGNESEELSGRRPNGIKIDLLSNLRKAVTEKKGEELRDLLLNTVSCKATEPRDRIYGLLGMLVEGHRNDITVDYSRPLGQVYAEAITHIFRRGIGPFLLSGMELAGPTPSDSSFPSWVPMFGSRTLPSPTKFHPPGVGASGAGSGADNGRVDEDIQTLRVRGMPIDTVLEKIEFGEGLACLTQLSAVEALVSKARQLATENKHHRLYLNSFKSKEPVWRTLIANKAYSGAAREVAPESYGEMYQRLRDNPDIGWNSDENPARKYILALMNHLPGSCFFISTTGFYGISQGTLEVGDHLAIWFGAPAPFALRPKAQVQDESGELKYAVCGVAYVAGIMDGEMVDEIYCEDLEDDMLFIVH</sequence>
<proteinExistence type="predicted"/>
<organism evidence="2 3">
    <name type="scientific">Phialocephala subalpina</name>
    <dbReference type="NCBI Taxonomy" id="576137"/>
    <lineage>
        <taxon>Eukaryota</taxon>
        <taxon>Fungi</taxon>
        <taxon>Dikarya</taxon>
        <taxon>Ascomycota</taxon>
        <taxon>Pezizomycotina</taxon>
        <taxon>Leotiomycetes</taxon>
        <taxon>Helotiales</taxon>
        <taxon>Mollisiaceae</taxon>
        <taxon>Phialocephala</taxon>
        <taxon>Phialocephala fortinii species complex</taxon>
    </lineage>
</organism>
<dbReference type="Pfam" id="PF06985">
    <property type="entry name" value="HET"/>
    <property type="match status" value="1"/>
</dbReference>
<dbReference type="Proteomes" id="UP000184330">
    <property type="component" value="Unassembled WGS sequence"/>
</dbReference>
<dbReference type="OrthoDB" id="3557394at2759"/>
<dbReference type="PANTHER" id="PTHR24148">
    <property type="entry name" value="ANKYRIN REPEAT DOMAIN-CONTAINING PROTEIN 39 HOMOLOG-RELATED"/>
    <property type="match status" value="1"/>
</dbReference>
<evidence type="ECO:0000259" key="1">
    <source>
        <dbReference type="Pfam" id="PF06985"/>
    </source>
</evidence>
<dbReference type="STRING" id="576137.A0A1L7WYE2"/>